<dbReference type="InterPro" id="IPR036770">
    <property type="entry name" value="Ankyrin_rpt-contain_sf"/>
</dbReference>
<proteinExistence type="predicted"/>
<feature type="non-terminal residue" evidence="5">
    <location>
        <position position="1"/>
    </location>
</feature>
<evidence type="ECO:0000256" key="2">
    <source>
        <dbReference type="ARBA" id="ARBA00023043"/>
    </source>
</evidence>
<accession>A0AAN5CN39</accession>
<gene>
    <name evidence="5" type="ORF">PMAYCL1PPCAC_17675</name>
</gene>
<dbReference type="AlphaFoldDB" id="A0AAN5CN39"/>
<dbReference type="Gene3D" id="1.25.40.20">
    <property type="entry name" value="Ankyrin repeat-containing domain"/>
    <property type="match status" value="1"/>
</dbReference>
<organism evidence="5 6">
    <name type="scientific">Pristionchus mayeri</name>
    <dbReference type="NCBI Taxonomy" id="1317129"/>
    <lineage>
        <taxon>Eukaryota</taxon>
        <taxon>Metazoa</taxon>
        <taxon>Ecdysozoa</taxon>
        <taxon>Nematoda</taxon>
        <taxon>Chromadorea</taxon>
        <taxon>Rhabditida</taxon>
        <taxon>Rhabditina</taxon>
        <taxon>Diplogasteromorpha</taxon>
        <taxon>Diplogasteroidea</taxon>
        <taxon>Neodiplogasteridae</taxon>
        <taxon>Pristionchus</taxon>
    </lineage>
</organism>
<evidence type="ECO:0008006" key="7">
    <source>
        <dbReference type="Google" id="ProtNLM"/>
    </source>
</evidence>
<dbReference type="InterPro" id="IPR002110">
    <property type="entry name" value="Ankyrin_rpt"/>
</dbReference>
<feature type="repeat" description="ANK" evidence="3">
    <location>
        <begin position="13"/>
        <end position="50"/>
    </location>
</feature>
<feature type="region of interest" description="Disordered" evidence="4">
    <location>
        <begin position="258"/>
        <end position="280"/>
    </location>
</feature>
<dbReference type="PROSITE" id="PS50297">
    <property type="entry name" value="ANK_REP_REGION"/>
    <property type="match status" value="1"/>
</dbReference>
<keyword evidence="6" id="KW-1185">Reference proteome</keyword>
<dbReference type="Pfam" id="PF12796">
    <property type="entry name" value="Ank_2"/>
    <property type="match status" value="2"/>
</dbReference>
<evidence type="ECO:0000256" key="3">
    <source>
        <dbReference type="PROSITE-ProRule" id="PRU00023"/>
    </source>
</evidence>
<evidence type="ECO:0000313" key="5">
    <source>
        <dbReference type="EMBL" id="GMR47480.1"/>
    </source>
</evidence>
<sequence>IKAGEEVDGRDDGGCTPLLLATQSERLEESLRETIILLIKAGADLQAIDKNGRGALHHSLAKLRSPSFNQWMLSLGANPLVVDSNGKHALHISSECSDLPNLQLMLKTDAYRMIDMVDDSNRTALSISIYQGTPNLTRCLLDCGADVNCDGEDRFDPSLPRKCPIHLAIEFRDKEHVLMLISRGCRMTSRDYRGRTPLHYAVLHAHIDICRIVVDAGTPVDVVDDEDRSAEEMAADLRLTEIRDYLISVRGKNEPWIRKRDRKPKRYSSDQGYGSEESQL</sequence>
<dbReference type="SMART" id="SM00248">
    <property type="entry name" value="ANK"/>
    <property type="match status" value="6"/>
</dbReference>
<dbReference type="PROSITE" id="PS50088">
    <property type="entry name" value="ANK_REPEAT"/>
    <property type="match status" value="3"/>
</dbReference>
<dbReference type="Proteomes" id="UP001328107">
    <property type="component" value="Unassembled WGS sequence"/>
</dbReference>
<dbReference type="PANTHER" id="PTHR24198">
    <property type="entry name" value="ANKYRIN REPEAT AND PROTEIN KINASE DOMAIN-CONTAINING PROTEIN"/>
    <property type="match status" value="1"/>
</dbReference>
<dbReference type="EMBL" id="BTRK01000004">
    <property type="protein sequence ID" value="GMR47480.1"/>
    <property type="molecule type" value="Genomic_DNA"/>
</dbReference>
<feature type="repeat" description="ANK" evidence="3">
    <location>
        <begin position="193"/>
        <end position="225"/>
    </location>
</feature>
<evidence type="ECO:0000313" key="6">
    <source>
        <dbReference type="Proteomes" id="UP001328107"/>
    </source>
</evidence>
<comment type="caution">
    <text evidence="5">The sequence shown here is derived from an EMBL/GenBank/DDBJ whole genome shotgun (WGS) entry which is preliminary data.</text>
</comment>
<feature type="compositionally biased region" description="Polar residues" evidence="4">
    <location>
        <begin position="269"/>
        <end position="280"/>
    </location>
</feature>
<name>A0AAN5CN39_9BILA</name>
<dbReference type="SUPFAM" id="SSF48403">
    <property type="entry name" value="Ankyrin repeat"/>
    <property type="match status" value="1"/>
</dbReference>
<keyword evidence="2 3" id="KW-0040">ANK repeat</keyword>
<protein>
    <recommendedName>
        <fullName evidence="7">Ankyrin repeat-containing protein</fullName>
    </recommendedName>
</protein>
<dbReference type="PANTHER" id="PTHR24198:SF165">
    <property type="entry name" value="ANKYRIN REPEAT-CONTAINING PROTEIN-RELATED"/>
    <property type="match status" value="1"/>
</dbReference>
<evidence type="ECO:0000256" key="4">
    <source>
        <dbReference type="SAM" id="MobiDB-lite"/>
    </source>
</evidence>
<reference evidence="6" key="1">
    <citation type="submission" date="2022-10" db="EMBL/GenBank/DDBJ databases">
        <title>Genome assembly of Pristionchus species.</title>
        <authorList>
            <person name="Yoshida K."/>
            <person name="Sommer R.J."/>
        </authorList>
    </citation>
    <scope>NUCLEOTIDE SEQUENCE [LARGE SCALE GENOMIC DNA]</scope>
    <source>
        <strain evidence="6">RS5460</strain>
    </source>
</reference>
<feature type="non-terminal residue" evidence="5">
    <location>
        <position position="280"/>
    </location>
</feature>
<evidence type="ECO:0000256" key="1">
    <source>
        <dbReference type="ARBA" id="ARBA00022737"/>
    </source>
</evidence>
<keyword evidence="1" id="KW-0677">Repeat</keyword>
<feature type="repeat" description="ANK" evidence="3">
    <location>
        <begin position="120"/>
        <end position="152"/>
    </location>
</feature>